<comment type="caution">
    <text evidence="1">The sequence shown here is derived from an EMBL/GenBank/DDBJ whole genome shotgun (WGS) entry which is preliminary data.</text>
</comment>
<keyword evidence="2" id="KW-1185">Reference proteome</keyword>
<dbReference type="EMBL" id="MU864011">
    <property type="protein sequence ID" value="KAK4195505.1"/>
    <property type="molecule type" value="Genomic_DNA"/>
</dbReference>
<organism evidence="1 2">
    <name type="scientific">Triangularia verruculosa</name>
    <dbReference type="NCBI Taxonomy" id="2587418"/>
    <lineage>
        <taxon>Eukaryota</taxon>
        <taxon>Fungi</taxon>
        <taxon>Dikarya</taxon>
        <taxon>Ascomycota</taxon>
        <taxon>Pezizomycotina</taxon>
        <taxon>Sordariomycetes</taxon>
        <taxon>Sordariomycetidae</taxon>
        <taxon>Sordariales</taxon>
        <taxon>Podosporaceae</taxon>
        <taxon>Triangularia</taxon>
    </lineage>
</organism>
<dbReference type="Proteomes" id="UP001303160">
    <property type="component" value="Unassembled WGS sequence"/>
</dbReference>
<dbReference type="AlphaFoldDB" id="A0AAN7AS12"/>
<evidence type="ECO:0000313" key="1">
    <source>
        <dbReference type="EMBL" id="KAK4195505.1"/>
    </source>
</evidence>
<reference evidence="1" key="2">
    <citation type="submission" date="2023-05" db="EMBL/GenBank/DDBJ databases">
        <authorList>
            <consortium name="Lawrence Berkeley National Laboratory"/>
            <person name="Steindorff A."/>
            <person name="Hensen N."/>
            <person name="Bonometti L."/>
            <person name="Westerberg I."/>
            <person name="Brannstrom I.O."/>
            <person name="Guillou S."/>
            <person name="Cros-Aarteil S."/>
            <person name="Calhoun S."/>
            <person name="Haridas S."/>
            <person name="Kuo A."/>
            <person name="Mondo S."/>
            <person name="Pangilinan J."/>
            <person name="Riley R."/>
            <person name="Labutti K."/>
            <person name="Andreopoulos B."/>
            <person name="Lipzen A."/>
            <person name="Chen C."/>
            <person name="Yanf M."/>
            <person name="Daum C."/>
            <person name="Ng V."/>
            <person name="Clum A."/>
            <person name="Ohm R."/>
            <person name="Martin F."/>
            <person name="Silar P."/>
            <person name="Natvig D."/>
            <person name="Lalanne C."/>
            <person name="Gautier V."/>
            <person name="Ament-Velasquez S.L."/>
            <person name="Kruys A."/>
            <person name="Hutchinson M.I."/>
            <person name="Powell A.J."/>
            <person name="Barry K."/>
            <person name="Miller A.N."/>
            <person name="Grigoriev I.V."/>
            <person name="Debuchy R."/>
            <person name="Gladieux P."/>
            <person name="Thoren M.H."/>
            <person name="Johannesson H."/>
        </authorList>
    </citation>
    <scope>NUCLEOTIDE SEQUENCE</scope>
    <source>
        <strain evidence="1">CBS 315.58</strain>
    </source>
</reference>
<name>A0AAN7AS12_9PEZI</name>
<reference evidence="1" key="1">
    <citation type="journal article" date="2023" name="Mol. Phylogenet. Evol.">
        <title>Genome-scale phylogeny and comparative genomics of the fungal order Sordariales.</title>
        <authorList>
            <person name="Hensen N."/>
            <person name="Bonometti L."/>
            <person name="Westerberg I."/>
            <person name="Brannstrom I.O."/>
            <person name="Guillou S."/>
            <person name="Cros-Aarteil S."/>
            <person name="Calhoun S."/>
            <person name="Haridas S."/>
            <person name="Kuo A."/>
            <person name="Mondo S."/>
            <person name="Pangilinan J."/>
            <person name="Riley R."/>
            <person name="LaButti K."/>
            <person name="Andreopoulos B."/>
            <person name="Lipzen A."/>
            <person name="Chen C."/>
            <person name="Yan M."/>
            <person name="Daum C."/>
            <person name="Ng V."/>
            <person name="Clum A."/>
            <person name="Steindorff A."/>
            <person name="Ohm R.A."/>
            <person name="Martin F."/>
            <person name="Silar P."/>
            <person name="Natvig D.O."/>
            <person name="Lalanne C."/>
            <person name="Gautier V."/>
            <person name="Ament-Velasquez S.L."/>
            <person name="Kruys A."/>
            <person name="Hutchinson M.I."/>
            <person name="Powell A.J."/>
            <person name="Barry K."/>
            <person name="Miller A.N."/>
            <person name="Grigoriev I.V."/>
            <person name="Debuchy R."/>
            <person name="Gladieux P."/>
            <person name="Hiltunen Thoren M."/>
            <person name="Johannesson H."/>
        </authorList>
    </citation>
    <scope>NUCLEOTIDE SEQUENCE</scope>
    <source>
        <strain evidence="1">CBS 315.58</strain>
    </source>
</reference>
<accession>A0AAN7AS12</accession>
<evidence type="ECO:0000313" key="2">
    <source>
        <dbReference type="Proteomes" id="UP001303160"/>
    </source>
</evidence>
<protein>
    <submittedName>
        <fullName evidence="1">Uncharacterized protein</fullName>
    </submittedName>
</protein>
<proteinExistence type="predicted"/>
<sequence>MLLNRINMPQYPSGWYDAWDFVPDILGVLNLTEAEIDIRAKEENWKAPRQHMFMPWSPQFAKQIAVSASDSEVLRDLWKEFFARKITKDQKFGFPPSEGFVPEMVENELLGSNQKRLELLLPTFSKTCISIMRKRNALVEGFDKNGNEQFVLRGLEERKDIEGYTYAVRTADGADLEESSVCPDEEPEIYLVSRGAYKFSFVPDPNDDDRKKLRRHFRREPNIYSINLEAIEYFVNRALNEWKSVGTIEGRQYTKKVDATILTQILFYAIIQRWIWLHMTECNEVEDEDEEDEDEGMVVRDDIRVRIYESDRLRRDREVRQLDG</sequence>
<gene>
    <name evidence="1" type="ORF">QBC40DRAFT_315940</name>
</gene>